<feature type="transmembrane region" description="Helical" evidence="1">
    <location>
        <begin position="114"/>
        <end position="134"/>
    </location>
</feature>
<name>A0AAD5SVM6_9FUNG</name>
<evidence type="ECO:0000313" key="2">
    <source>
        <dbReference type="EMBL" id="KAJ3101899.1"/>
    </source>
</evidence>
<comment type="caution">
    <text evidence="2">The sequence shown here is derived from an EMBL/GenBank/DDBJ whole genome shotgun (WGS) entry which is preliminary data.</text>
</comment>
<dbReference type="EMBL" id="JADGJH010002197">
    <property type="protein sequence ID" value="KAJ3101899.1"/>
    <property type="molecule type" value="Genomic_DNA"/>
</dbReference>
<keyword evidence="1" id="KW-0812">Transmembrane</keyword>
<keyword evidence="1" id="KW-1133">Transmembrane helix</keyword>
<accession>A0AAD5SVM6</accession>
<dbReference type="Gene3D" id="3.40.50.720">
    <property type="entry name" value="NAD(P)-binding Rossmann-like Domain"/>
    <property type="match status" value="1"/>
</dbReference>
<dbReference type="InterPro" id="IPR002347">
    <property type="entry name" value="SDR_fam"/>
</dbReference>
<dbReference type="SUPFAM" id="SSF51735">
    <property type="entry name" value="NAD(P)-binding Rossmann-fold domains"/>
    <property type="match status" value="1"/>
</dbReference>
<evidence type="ECO:0000256" key="1">
    <source>
        <dbReference type="SAM" id="Phobius"/>
    </source>
</evidence>
<dbReference type="PANTHER" id="PTHR43431:SF7">
    <property type="entry name" value="OXIDOREDUCTASE, SHORT CHAIN DEHYDROGENASE_REDUCTASE FAMILY (AFU_ORTHOLOGUE AFUA_5G14000)"/>
    <property type="match status" value="1"/>
</dbReference>
<proteinExistence type="predicted"/>
<protein>
    <submittedName>
        <fullName evidence="2">Uncharacterized protein</fullName>
    </submittedName>
</protein>
<keyword evidence="1" id="KW-0472">Membrane</keyword>
<feature type="non-terminal residue" evidence="2">
    <location>
        <position position="213"/>
    </location>
</feature>
<dbReference type="InterPro" id="IPR036291">
    <property type="entry name" value="NAD(P)-bd_dom_sf"/>
</dbReference>
<keyword evidence="3" id="KW-1185">Reference proteome</keyword>
<dbReference type="Proteomes" id="UP001211907">
    <property type="component" value="Unassembled WGS sequence"/>
</dbReference>
<gene>
    <name evidence="2" type="ORF">HK100_004453</name>
</gene>
<reference evidence="2" key="1">
    <citation type="submission" date="2020-05" db="EMBL/GenBank/DDBJ databases">
        <title>Phylogenomic resolution of chytrid fungi.</title>
        <authorList>
            <person name="Stajich J.E."/>
            <person name="Amses K."/>
            <person name="Simmons R."/>
            <person name="Seto K."/>
            <person name="Myers J."/>
            <person name="Bonds A."/>
            <person name="Quandt C.A."/>
            <person name="Barry K."/>
            <person name="Liu P."/>
            <person name="Grigoriev I."/>
            <person name="Longcore J.E."/>
            <person name="James T.Y."/>
        </authorList>
    </citation>
    <scope>NUCLEOTIDE SEQUENCE</scope>
    <source>
        <strain evidence="2">JEL0513</strain>
    </source>
</reference>
<organism evidence="2 3">
    <name type="scientific">Physocladia obscura</name>
    <dbReference type="NCBI Taxonomy" id="109957"/>
    <lineage>
        <taxon>Eukaryota</taxon>
        <taxon>Fungi</taxon>
        <taxon>Fungi incertae sedis</taxon>
        <taxon>Chytridiomycota</taxon>
        <taxon>Chytridiomycota incertae sedis</taxon>
        <taxon>Chytridiomycetes</taxon>
        <taxon>Chytridiales</taxon>
        <taxon>Chytriomycetaceae</taxon>
        <taxon>Physocladia</taxon>
    </lineage>
</organism>
<sequence>MVSTTKIGSIVVIAGFGLGISASVAEKFASLGYKIAFLSRTQAKLDSAAANLSAAHNISAKGFAVDLADPQAVLAVLDVIRKELNGTIGILFWNPDGKIQSIFDLTADTLNSNVISWMILLPIAVLVTGAGLALENDVSARLARAASVAISMAAQRKAVHILHFALKEKGVYVGEVTVLDVVKGTRFDDDGTATLTPESIADQFAELEFKREV</sequence>
<evidence type="ECO:0000313" key="3">
    <source>
        <dbReference type="Proteomes" id="UP001211907"/>
    </source>
</evidence>
<dbReference type="Pfam" id="PF00106">
    <property type="entry name" value="adh_short"/>
    <property type="match status" value="1"/>
</dbReference>
<dbReference type="PANTHER" id="PTHR43431">
    <property type="entry name" value="OXIDOREDUCTASE, SHORT CHAIN DEHYDROGENASE/REDUCTASE FAMILY (AFU_ORTHOLOGUE AFUA_5G14000)"/>
    <property type="match status" value="1"/>
</dbReference>
<dbReference type="AlphaFoldDB" id="A0AAD5SVM6"/>